<evidence type="ECO:0000313" key="3">
    <source>
        <dbReference type="Proteomes" id="UP000241885"/>
    </source>
</evidence>
<proteinExistence type="predicted"/>
<keyword evidence="1" id="KW-1133">Transmembrane helix</keyword>
<keyword evidence="3" id="KW-1185">Reference proteome</keyword>
<dbReference type="AlphaFoldDB" id="A0A2R4BR61"/>
<evidence type="ECO:0000256" key="1">
    <source>
        <dbReference type="SAM" id="Phobius"/>
    </source>
</evidence>
<dbReference type="RefSeq" id="WP_170110017.1">
    <property type="nucleotide sequence ID" value="NZ_CP028339.1"/>
</dbReference>
<evidence type="ECO:0000313" key="2">
    <source>
        <dbReference type="EMBL" id="AVR89693.1"/>
    </source>
</evidence>
<sequence>MSARDAHPVRVTAGVRRARPAPALTLLGAGLAARLALAAAALAALWLTLLWALR</sequence>
<dbReference type="KEGG" id="tak:Tharo_2811"/>
<dbReference type="EMBL" id="CP028339">
    <property type="protein sequence ID" value="AVR89693.1"/>
    <property type="molecule type" value="Genomic_DNA"/>
</dbReference>
<dbReference type="Proteomes" id="UP000241885">
    <property type="component" value="Chromosome"/>
</dbReference>
<keyword evidence="1" id="KW-0812">Transmembrane</keyword>
<name>A0A2R4BR61_THAAR</name>
<protein>
    <submittedName>
        <fullName evidence="2">Uncharacterized protein</fullName>
    </submittedName>
</protein>
<organism evidence="2 3">
    <name type="scientific">Thauera aromatica K172</name>
    <dbReference type="NCBI Taxonomy" id="44139"/>
    <lineage>
        <taxon>Bacteria</taxon>
        <taxon>Pseudomonadati</taxon>
        <taxon>Pseudomonadota</taxon>
        <taxon>Betaproteobacteria</taxon>
        <taxon>Rhodocyclales</taxon>
        <taxon>Zoogloeaceae</taxon>
        <taxon>Thauera</taxon>
    </lineage>
</organism>
<keyword evidence="1" id="KW-0472">Membrane</keyword>
<accession>A0A2R4BR61</accession>
<reference evidence="2 3" key="1">
    <citation type="submission" date="2018-03" db="EMBL/GenBank/DDBJ databases">
        <title>Complete genome sequence of Thauera aromatica, a model organism for studying aromatic compound degradation under denitrifying conditions.</title>
        <authorList>
            <person name="Lo H.-Y."/>
            <person name="Goris T."/>
            <person name="Boll M."/>
            <person name="Mueller J.A."/>
        </authorList>
    </citation>
    <scope>NUCLEOTIDE SEQUENCE [LARGE SCALE GENOMIC DNA]</scope>
    <source>
        <strain evidence="2 3">K172</strain>
    </source>
</reference>
<gene>
    <name evidence="2" type="ORF">Tharo_2811</name>
</gene>
<feature type="transmembrane region" description="Helical" evidence="1">
    <location>
        <begin position="31"/>
        <end position="53"/>
    </location>
</feature>